<proteinExistence type="predicted"/>
<dbReference type="Proteomes" id="UP000653644">
    <property type="component" value="Unassembled WGS sequence"/>
</dbReference>
<dbReference type="PANTHER" id="PTHR44154">
    <property type="entry name" value="QUINONE OXIDOREDUCTASE"/>
    <property type="match status" value="1"/>
</dbReference>
<dbReference type="RefSeq" id="WP_189894549.1">
    <property type="nucleotide sequence ID" value="NZ_BMVN01000063.1"/>
</dbReference>
<dbReference type="Gene3D" id="3.90.180.10">
    <property type="entry name" value="Medium-chain alcohol dehydrogenases, catalytic domain"/>
    <property type="match status" value="1"/>
</dbReference>
<dbReference type="InterPro" id="IPR011032">
    <property type="entry name" value="GroES-like_sf"/>
</dbReference>
<comment type="caution">
    <text evidence="4">The sequence shown here is derived from an EMBL/GenBank/DDBJ whole genome shotgun (WGS) entry which is preliminary data.</text>
</comment>
<evidence type="ECO:0000313" key="5">
    <source>
        <dbReference type="Proteomes" id="UP000653644"/>
    </source>
</evidence>
<keyword evidence="5" id="KW-1185">Reference proteome</keyword>
<evidence type="ECO:0000256" key="1">
    <source>
        <dbReference type="ARBA" id="ARBA00022857"/>
    </source>
</evidence>
<dbReference type="Gene3D" id="3.40.50.720">
    <property type="entry name" value="NAD(P)-binding Rossmann-like Domain"/>
    <property type="match status" value="1"/>
</dbReference>
<keyword evidence="2" id="KW-0812">Transmembrane</keyword>
<dbReference type="CDD" id="cd05289">
    <property type="entry name" value="MDR_like_2"/>
    <property type="match status" value="1"/>
</dbReference>
<keyword evidence="2" id="KW-1133">Transmembrane helix</keyword>
<name>A0ABQ3DBG3_9ACTN</name>
<dbReference type="InterPro" id="IPR013154">
    <property type="entry name" value="ADH-like_N"/>
</dbReference>
<dbReference type="Pfam" id="PF08240">
    <property type="entry name" value="ADH_N"/>
    <property type="match status" value="1"/>
</dbReference>
<dbReference type="PANTHER" id="PTHR44154:SF1">
    <property type="entry name" value="QUINONE OXIDOREDUCTASE"/>
    <property type="match status" value="1"/>
</dbReference>
<dbReference type="SUPFAM" id="SSF51735">
    <property type="entry name" value="NAD(P)-binding Rossmann-fold domains"/>
    <property type="match status" value="1"/>
</dbReference>
<feature type="transmembrane region" description="Helical" evidence="2">
    <location>
        <begin position="142"/>
        <end position="164"/>
    </location>
</feature>
<dbReference type="InterPro" id="IPR036291">
    <property type="entry name" value="NAD(P)-bd_dom_sf"/>
</dbReference>
<evidence type="ECO:0000313" key="4">
    <source>
        <dbReference type="EMBL" id="GHA67914.1"/>
    </source>
</evidence>
<keyword evidence="2" id="KW-0472">Membrane</keyword>
<accession>A0ABQ3DBG3</accession>
<dbReference type="Pfam" id="PF13602">
    <property type="entry name" value="ADH_zinc_N_2"/>
    <property type="match status" value="1"/>
</dbReference>
<organism evidence="4 5">
    <name type="scientific">Streptomyces canarius</name>
    <dbReference type="NCBI Taxonomy" id="285453"/>
    <lineage>
        <taxon>Bacteria</taxon>
        <taxon>Bacillati</taxon>
        <taxon>Actinomycetota</taxon>
        <taxon>Actinomycetes</taxon>
        <taxon>Kitasatosporales</taxon>
        <taxon>Streptomycetaceae</taxon>
        <taxon>Streptomyces</taxon>
    </lineage>
</organism>
<protein>
    <submittedName>
        <fullName evidence="4">NADPH:quinone reductase</fullName>
    </submittedName>
</protein>
<dbReference type="SMART" id="SM00829">
    <property type="entry name" value="PKS_ER"/>
    <property type="match status" value="1"/>
</dbReference>
<reference evidence="5" key="1">
    <citation type="journal article" date="2019" name="Int. J. Syst. Evol. Microbiol.">
        <title>The Global Catalogue of Microorganisms (GCM) 10K type strain sequencing project: providing services to taxonomists for standard genome sequencing and annotation.</title>
        <authorList>
            <consortium name="The Broad Institute Genomics Platform"/>
            <consortium name="The Broad Institute Genome Sequencing Center for Infectious Disease"/>
            <person name="Wu L."/>
            <person name="Ma J."/>
        </authorList>
    </citation>
    <scope>NUCLEOTIDE SEQUENCE [LARGE SCALE GENOMIC DNA]</scope>
    <source>
        <strain evidence="5">JCM 4733</strain>
    </source>
</reference>
<keyword evidence="1" id="KW-0521">NADP</keyword>
<gene>
    <name evidence="4" type="ORF">GCM10010345_84520</name>
</gene>
<feature type="domain" description="Enoyl reductase (ER)" evidence="3">
    <location>
        <begin position="11"/>
        <end position="297"/>
    </location>
</feature>
<dbReference type="SUPFAM" id="SSF50129">
    <property type="entry name" value="GroES-like"/>
    <property type="match status" value="1"/>
</dbReference>
<dbReference type="InterPro" id="IPR051603">
    <property type="entry name" value="Zinc-ADH_QOR/CCCR"/>
</dbReference>
<sequence>MSHAVVMDGYGPPSVLRWAEVPMPEPAEGQIRIRVKAAGISPTDLAIRSGALRFPLGDPAVLGYEVAGTVDAVGPGVTGTAVGDEVAAFLLGRGGYAEYALASVWAHKSASVSWTDAAAIPGSVEAAARVLRRLRIVQGERLLVLGGGGSVGLIAVQLALMMGAEVVSAVGPQDDALTEEVGALPVRYGAALVSAVRASGRVDAVFDAAGTGVLADAVAVAGGPERVITLSDHDAARFGVALSGPTVEHAADAVGEGLRLFAEGRLRIKERYPLPMPDAAEAHRLLESREVHNRIILTLD</sequence>
<dbReference type="EMBL" id="BMVN01000063">
    <property type="protein sequence ID" value="GHA67914.1"/>
    <property type="molecule type" value="Genomic_DNA"/>
</dbReference>
<evidence type="ECO:0000259" key="3">
    <source>
        <dbReference type="SMART" id="SM00829"/>
    </source>
</evidence>
<dbReference type="InterPro" id="IPR020843">
    <property type="entry name" value="ER"/>
</dbReference>
<evidence type="ECO:0000256" key="2">
    <source>
        <dbReference type="SAM" id="Phobius"/>
    </source>
</evidence>